<dbReference type="Proteomes" id="UP000077266">
    <property type="component" value="Unassembled WGS sequence"/>
</dbReference>
<proteinExistence type="predicted"/>
<sequence>MTSLHLKTYTDTDMVLGKYNPEHTAHPTGGGNLTLFHEITRILHSVSASILQTAVWKDAAAAFSPYGPPRHDYNAGWGPSGDQLPGLGPGWYAVRPENPQDWGLVPDISCCYDPLLNYLPLRTSNLENDDLYGSGWLSTEVDLGRWQDPAWDKLELVLDVNPPPSLPLLIHNLSFARIMTTDERLAAWETYIDFCQIVGACASRCDMLNLPTVTCNRLRPCVRCRLSGSAAPEIRALYEPAAQCDLDYAMQKWCEKLLQRDAVITFRRSFANQEPHSTLVLSWLNGLRTLQGDGSPVECYSKPNLSANDLNDEEQLHREHAVLEEELEQTLKLKQDVNKEQALALETRGTTETDESG</sequence>
<dbReference type="AlphaFoldDB" id="A0A165ZC43"/>
<organism evidence="2 3">
    <name type="scientific">Exidia glandulosa HHB12029</name>
    <dbReference type="NCBI Taxonomy" id="1314781"/>
    <lineage>
        <taxon>Eukaryota</taxon>
        <taxon>Fungi</taxon>
        <taxon>Dikarya</taxon>
        <taxon>Basidiomycota</taxon>
        <taxon>Agaricomycotina</taxon>
        <taxon>Agaricomycetes</taxon>
        <taxon>Auriculariales</taxon>
        <taxon>Exidiaceae</taxon>
        <taxon>Exidia</taxon>
    </lineage>
</organism>
<feature type="coiled-coil region" evidence="1">
    <location>
        <begin position="313"/>
        <end position="340"/>
    </location>
</feature>
<reference evidence="2 3" key="1">
    <citation type="journal article" date="2016" name="Mol. Biol. Evol.">
        <title>Comparative Genomics of Early-Diverging Mushroom-Forming Fungi Provides Insights into the Origins of Lignocellulose Decay Capabilities.</title>
        <authorList>
            <person name="Nagy L.G."/>
            <person name="Riley R."/>
            <person name="Tritt A."/>
            <person name="Adam C."/>
            <person name="Daum C."/>
            <person name="Floudas D."/>
            <person name="Sun H."/>
            <person name="Yadav J.S."/>
            <person name="Pangilinan J."/>
            <person name="Larsson K.H."/>
            <person name="Matsuura K."/>
            <person name="Barry K."/>
            <person name="Labutti K."/>
            <person name="Kuo R."/>
            <person name="Ohm R.A."/>
            <person name="Bhattacharya S.S."/>
            <person name="Shirouzu T."/>
            <person name="Yoshinaga Y."/>
            <person name="Martin F.M."/>
            <person name="Grigoriev I.V."/>
            <person name="Hibbett D.S."/>
        </authorList>
    </citation>
    <scope>NUCLEOTIDE SEQUENCE [LARGE SCALE GENOMIC DNA]</scope>
    <source>
        <strain evidence="2 3">HHB12029</strain>
    </source>
</reference>
<gene>
    <name evidence="2" type="ORF">EXIGLDRAFT_779783</name>
</gene>
<evidence type="ECO:0000313" key="3">
    <source>
        <dbReference type="Proteomes" id="UP000077266"/>
    </source>
</evidence>
<accession>A0A165ZC43</accession>
<protein>
    <submittedName>
        <fullName evidence="2">Uncharacterized protein</fullName>
    </submittedName>
</protein>
<evidence type="ECO:0000256" key="1">
    <source>
        <dbReference type="SAM" id="Coils"/>
    </source>
</evidence>
<dbReference type="EMBL" id="KV426396">
    <property type="protein sequence ID" value="KZV81379.1"/>
    <property type="molecule type" value="Genomic_DNA"/>
</dbReference>
<dbReference type="InParanoid" id="A0A165ZC43"/>
<evidence type="ECO:0000313" key="2">
    <source>
        <dbReference type="EMBL" id="KZV81379.1"/>
    </source>
</evidence>
<name>A0A165ZC43_EXIGL</name>
<keyword evidence="3" id="KW-1185">Reference proteome</keyword>
<keyword evidence="1" id="KW-0175">Coiled coil</keyword>